<dbReference type="SUPFAM" id="SSF140736">
    <property type="entry name" value="Rv1873-like"/>
    <property type="match status" value="1"/>
</dbReference>
<dbReference type="InterPro" id="IPR036287">
    <property type="entry name" value="Rv1873-like_sf"/>
</dbReference>
<evidence type="ECO:0000313" key="1">
    <source>
        <dbReference type="EMBL" id="AWI55669.1"/>
    </source>
</evidence>
<dbReference type="AlphaFoldDB" id="A0A2U8FX81"/>
<protein>
    <submittedName>
        <fullName evidence="1">DUF1810 domain-containing protein</fullName>
    </submittedName>
</protein>
<accession>A0A2U8FX81</accession>
<sequence length="140" mass="15582">MATDPYDLQRFLDAQEHSYASALAELRAGRKRSHWMWYILPQLRGLGHSEMAWRYGISGLPEAEAYLNHPQLGPRLIECVEAALTHKATSPVAIFGDIDARKFHSCVTLFAAVSPAGSCFHEALGQWFAGERDGNALVLR</sequence>
<dbReference type="KEGG" id="aon:DEH84_17690"/>
<dbReference type="Proteomes" id="UP000244892">
    <property type="component" value="Plasmid pTB101"/>
</dbReference>
<dbReference type="InterPro" id="IPR014937">
    <property type="entry name" value="DUF1810"/>
</dbReference>
<keyword evidence="1" id="KW-0614">Plasmid</keyword>
<gene>
    <name evidence="1" type="ORF">DEH84_17690</name>
</gene>
<dbReference type="RefSeq" id="WP_109038778.1">
    <property type="nucleotide sequence ID" value="NZ_CP029211.1"/>
</dbReference>
<keyword evidence="2" id="KW-1185">Reference proteome</keyword>
<dbReference type="Pfam" id="PF08837">
    <property type="entry name" value="DUF1810"/>
    <property type="match status" value="1"/>
</dbReference>
<name>A0A2U8FX81_9BURK</name>
<dbReference type="EMBL" id="CP029211">
    <property type="protein sequence ID" value="AWI55669.1"/>
    <property type="molecule type" value="Genomic_DNA"/>
</dbReference>
<dbReference type="Gene3D" id="1.25.40.380">
    <property type="entry name" value="Protein of unknown function DUF1810"/>
    <property type="match status" value="1"/>
</dbReference>
<reference evidence="1 2" key="1">
    <citation type="submission" date="2018-05" db="EMBL/GenBank/DDBJ databases">
        <title>complete genome sequence of Aquabacterium olei NBRC 110486.</title>
        <authorList>
            <person name="Tang B."/>
            <person name="Chang J."/>
            <person name="Zhang L."/>
            <person name="Yang H."/>
        </authorList>
    </citation>
    <scope>NUCLEOTIDE SEQUENCE [LARGE SCALE GENOMIC DNA]</scope>
    <source>
        <strain evidence="1 2">NBRC 110486</strain>
        <plasmid evidence="2">ptb101</plasmid>
    </source>
</reference>
<dbReference type="PIRSF" id="PIRSF008546">
    <property type="entry name" value="UCP008546"/>
    <property type="match status" value="1"/>
</dbReference>
<organism evidence="1 2">
    <name type="scientific">Aquabacterium olei</name>
    <dbReference type="NCBI Taxonomy" id="1296669"/>
    <lineage>
        <taxon>Bacteria</taxon>
        <taxon>Pseudomonadati</taxon>
        <taxon>Pseudomonadota</taxon>
        <taxon>Betaproteobacteria</taxon>
        <taxon>Burkholderiales</taxon>
        <taxon>Aquabacterium</taxon>
    </lineage>
</organism>
<evidence type="ECO:0000313" key="2">
    <source>
        <dbReference type="Proteomes" id="UP000244892"/>
    </source>
</evidence>
<geneLocation type="plasmid" evidence="2">
    <name>ptb101</name>
</geneLocation>
<proteinExistence type="predicted"/>
<dbReference type="OrthoDB" id="9801870at2"/>